<keyword evidence="2 4" id="KW-0560">Oxidoreductase</keyword>
<accession>A0A8J6JC12</accession>
<proteinExistence type="inferred from homology"/>
<evidence type="ECO:0000259" key="5">
    <source>
        <dbReference type="Pfam" id="PF00389"/>
    </source>
</evidence>
<dbReference type="GO" id="GO:0051287">
    <property type="term" value="F:NAD binding"/>
    <property type="evidence" value="ECO:0007669"/>
    <property type="project" value="InterPro"/>
</dbReference>
<dbReference type="Pfam" id="PF00389">
    <property type="entry name" value="2-Hacid_dh"/>
    <property type="match status" value="1"/>
</dbReference>
<dbReference type="Pfam" id="PF02826">
    <property type="entry name" value="2-Hacid_dh_C"/>
    <property type="match status" value="1"/>
</dbReference>
<dbReference type="AlphaFoldDB" id="A0A8J6JC12"/>
<dbReference type="Proteomes" id="UP000628736">
    <property type="component" value="Unassembled WGS sequence"/>
</dbReference>
<dbReference type="InterPro" id="IPR036291">
    <property type="entry name" value="NAD(P)-bd_dom_sf"/>
</dbReference>
<evidence type="ECO:0000259" key="6">
    <source>
        <dbReference type="Pfam" id="PF02826"/>
    </source>
</evidence>
<dbReference type="RefSeq" id="WP_186853186.1">
    <property type="nucleotide sequence ID" value="NZ_JACOPO010000008.1"/>
</dbReference>
<evidence type="ECO:0000256" key="1">
    <source>
        <dbReference type="ARBA" id="ARBA00005854"/>
    </source>
</evidence>
<feature type="domain" description="D-isomer specific 2-hydroxyacid dehydrogenase NAD-binding" evidence="6">
    <location>
        <begin position="108"/>
        <end position="287"/>
    </location>
</feature>
<comment type="similarity">
    <text evidence="1 4">Belongs to the D-isomer specific 2-hydroxyacid dehydrogenase family.</text>
</comment>
<reference evidence="7" key="1">
    <citation type="submission" date="2020-08" db="EMBL/GenBank/DDBJ databases">
        <title>Genome public.</title>
        <authorList>
            <person name="Liu C."/>
            <person name="Sun Q."/>
        </authorList>
    </citation>
    <scope>NUCLEOTIDE SEQUENCE</scope>
    <source>
        <strain evidence="7">NSJ-23</strain>
    </source>
</reference>
<keyword evidence="8" id="KW-1185">Reference proteome</keyword>
<keyword evidence="3" id="KW-0520">NAD</keyword>
<dbReference type="GO" id="GO:0016616">
    <property type="term" value="F:oxidoreductase activity, acting on the CH-OH group of donors, NAD or NADP as acceptor"/>
    <property type="evidence" value="ECO:0007669"/>
    <property type="project" value="InterPro"/>
</dbReference>
<sequence length="331" mass="35964">MSRNILITNPTLHPNAKKRLEELGFQVFVAQNPSEDALIHQINVHKIVGMFVRIEKITGRIFDSCPSLQIVVENGIGVDNIDVAAATRNGVKVANLSLGALAVAEHTIAFIMALGRDLRWNDITTRAGQWKSFNQPSFNSVQIMGSKLLIVGTGNIGQQVAKRAGALGMELLGYDPFLSQDRMAAVGLRKMETLEDGLAEADFVSVHMPLTDQTRGMFSTQQFKQMKNSAFFINVGRGPIVHEQALYQALKNHEIAGAALDVFEKEPTPADNPLFQIENLLVSAHVAGTHKTLMADQAILGAESIAEAIDGGGRFALNVVNQSQLNAQNTK</sequence>
<evidence type="ECO:0000256" key="3">
    <source>
        <dbReference type="ARBA" id="ARBA00023027"/>
    </source>
</evidence>
<evidence type="ECO:0000313" key="7">
    <source>
        <dbReference type="EMBL" id="MBC5723363.1"/>
    </source>
</evidence>
<name>A0A8J6JC12_9FIRM</name>
<gene>
    <name evidence="7" type="ORF">H8S11_11140</name>
</gene>
<protein>
    <submittedName>
        <fullName evidence="7">Hydroxyacid dehydrogenase</fullName>
    </submittedName>
</protein>
<dbReference type="SUPFAM" id="SSF51735">
    <property type="entry name" value="NAD(P)-binding Rossmann-fold domains"/>
    <property type="match status" value="1"/>
</dbReference>
<evidence type="ECO:0000313" key="8">
    <source>
        <dbReference type="Proteomes" id="UP000628736"/>
    </source>
</evidence>
<dbReference type="InterPro" id="IPR006139">
    <property type="entry name" value="D-isomer_2_OHA_DH_cat_dom"/>
</dbReference>
<dbReference type="SUPFAM" id="SSF52283">
    <property type="entry name" value="Formate/glycerate dehydrogenase catalytic domain-like"/>
    <property type="match status" value="1"/>
</dbReference>
<comment type="caution">
    <text evidence="7">The sequence shown here is derived from an EMBL/GenBank/DDBJ whole genome shotgun (WGS) entry which is preliminary data.</text>
</comment>
<dbReference type="CDD" id="cd12173">
    <property type="entry name" value="PGDH_4"/>
    <property type="match status" value="1"/>
</dbReference>
<dbReference type="InterPro" id="IPR050857">
    <property type="entry name" value="D-2-hydroxyacid_DH"/>
</dbReference>
<evidence type="ECO:0000256" key="4">
    <source>
        <dbReference type="RuleBase" id="RU003719"/>
    </source>
</evidence>
<dbReference type="PANTHER" id="PTHR42789:SF1">
    <property type="entry name" value="D-ISOMER SPECIFIC 2-HYDROXYACID DEHYDROGENASE FAMILY PROTEIN (AFU_ORTHOLOGUE AFUA_6G10090)"/>
    <property type="match status" value="1"/>
</dbReference>
<dbReference type="FunFam" id="3.40.50.720:FF:000203">
    <property type="entry name" value="D-3-phosphoglycerate dehydrogenase (SerA)"/>
    <property type="match status" value="1"/>
</dbReference>
<organism evidence="7 8">
    <name type="scientific">Flintibacter hominis</name>
    <dbReference type="NCBI Taxonomy" id="2763048"/>
    <lineage>
        <taxon>Bacteria</taxon>
        <taxon>Bacillati</taxon>
        <taxon>Bacillota</taxon>
        <taxon>Clostridia</taxon>
        <taxon>Eubacteriales</taxon>
        <taxon>Flintibacter</taxon>
    </lineage>
</organism>
<dbReference type="InterPro" id="IPR006140">
    <property type="entry name" value="D-isomer_DH_NAD-bd"/>
</dbReference>
<dbReference type="EMBL" id="JACOPO010000008">
    <property type="protein sequence ID" value="MBC5723363.1"/>
    <property type="molecule type" value="Genomic_DNA"/>
</dbReference>
<evidence type="ECO:0000256" key="2">
    <source>
        <dbReference type="ARBA" id="ARBA00023002"/>
    </source>
</evidence>
<dbReference type="PANTHER" id="PTHR42789">
    <property type="entry name" value="D-ISOMER SPECIFIC 2-HYDROXYACID DEHYDROGENASE FAMILY PROTEIN (AFU_ORTHOLOGUE AFUA_6G10090)"/>
    <property type="match status" value="1"/>
</dbReference>
<feature type="domain" description="D-isomer specific 2-hydroxyacid dehydrogenase catalytic" evidence="5">
    <location>
        <begin position="5"/>
        <end position="311"/>
    </location>
</feature>
<dbReference type="Gene3D" id="3.40.50.720">
    <property type="entry name" value="NAD(P)-binding Rossmann-like Domain"/>
    <property type="match status" value="2"/>
</dbReference>